<sequence length="72" mass="8575">MAYIRTHAHHDGPGIFARIGHAVATWFVEVMESSSRFDQIERLQRKSDDQLAEMGLRRDEIVRHVFRDRMMY</sequence>
<dbReference type="AlphaFoldDB" id="A0A1Y5SZG3"/>
<keyword evidence="2" id="KW-1185">Reference proteome</keyword>
<reference evidence="1 2" key="1">
    <citation type="submission" date="2017-03" db="EMBL/GenBank/DDBJ databases">
        <authorList>
            <person name="Afonso C.L."/>
            <person name="Miller P.J."/>
            <person name="Scott M.A."/>
            <person name="Spackman E."/>
            <person name="Goraichik I."/>
            <person name="Dimitrov K.M."/>
            <person name="Suarez D.L."/>
            <person name="Swayne D.E."/>
        </authorList>
    </citation>
    <scope>NUCLEOTIDE SEQUENCE [LARGE SCALE GENOMIC DNA]</scope>
    <source>
        <strain evidence="1 2">CECT 7066</strain>
    </source>
</reference>
<dbReference type="EMBL" id="FWFV01000006">
    <property type="protein sequence ID" value="SLN52265.1"/>
    <property type="molecule type" value="Genomic_DNA"/>
</dbReference>
<name>A0A1Y5SZG3_9RHOB</name>
<accession>A0A1Y5SZG3</accession>
<organism evidence="1 2">
    <name type="scientific">Palleronia marisminoris</name>
    <dbReference type="NCBI Taxonomy" id="315423"/>
    <lineage>
        <taxon>Bacteria</taxon>
        <taxon>Pseudomonadati</taxon>
        <taxon>Pseudomonadota</taxon>
        <taxon>Alphaproteobacteria</taxon>
        <taxon>Rhodobacterales</taxon>
        <taxon>Roseobacteraceae</taxon>
        <taxon>Palleronia</taxon>
    </lineage>
</organism>
<protein>
    <recommendedName>
        <fullName evidence="3">DUF1127 domain-containing protein</fullName>
    </recommendedName>
</protein>
<proteinExistence type="predicted"/>
<dbReference type="OrthoDB" id="7867799at2"/>
<dbReference type="RefSeq" id="WP_085854401.1">
    <property type="nucleotide sequence ID" value="NZ_FOPF01000006.1"/>
</dbReference>
<dbReference type="STRING" id="315423.SAMN04488020_106195"/>
<evidence type="ECO:0000313" key="1">
    <source>
        <dbReference type="EMBL" id="SLN52265.1"/>
    </source>
</evidence>
<evidence type="ECO:0000313" key="2">
    <source>
        <dbReference type="Proteomes" id="UP000193870"/>
    </source>
</evidence>
<gene>
    <name evidence="1" type="ORF">PAM7066_02429</name>
</gene>
<dbReference type="Proteomes" id="UP000193870">
    <property type="component" value="Unassembled WGS sequence"/>
</dbReference>
<evidence type="ECO:0008006" key="3">
    <source>
        <dbReference type="Google" id="ProtNLM"/>
    </source>
</evidence>